<evidence type="ECO:0000256" key="1">
    <source>
        <dbReference type="ARBA" id="ARBA00006756"/>
    </source>
</evidence>
<dbReference type="GO" id="GO:0005935">
    <property type="term" value="C:cellular bud neck"/>
    <property type="evidence" value="ECO:0007669"/>
    <property type="project" value="UniProtKB-SubCell"/>
</dbReference>
<evidence type="ECO:0000313" key="6">
    <source>
        <dbReference type="EMBL" id="KAG6371893.1"/>
    </source>
</evidence>
<dbReference type="Pfam" id="PF03081">
    <property type="entry name" value="Exo70_C"/>
    <property type="match status" value="1"/>
</dbReference>
<organism evidence="6 7">
    <name type="scientific">Boletus reticuloceps</name>
    <dbReference type="NCBI Taxonomy" id="495285"/>
    <lineage>
        <taxon>Eukaryota</taxon>
        <taxon>Fungi</taxon>
        <taxon>Dikarya</taxon>
        <taxon>Basidiomycota</taxon>
        <taxon>Agaricomycotina</taxon>
        <taxon>Agaricomycetes</taxon>
        <taxon>Agaricomycetidae</taxon>
        <taxon>Boletales</taxon>
        <taxon>Boletineae</taxon>
        <taxon>Boletaceae</taxon>
        <taxon>Boletoideae</taxon>
        <taxon>Boletus</taxon>
    </lineage>
</organism>
<dbReference type="Gene3D" id="1.20.1280.170">
    <property type="entry name" value="Exocyst complex component Exo70"/>
    <property type="match status" value="1"/>
</dbReference>
<evidence type="ECO:0000256" key="2">
    <source>
        <dbReference type="ARBA" id="ARBA00022448"/>
    </source>
</evidence>
<keyword evidence="7" id="KW-1185">Reference proteome</keyword>
<evidence type="ECO:0000256" key="4">
    <source>
        <dbReference type="RuleBase" id="RU365026"/>
    </source>
</evidence>
<dbReference type="AlphaFoldDB" id="A0A8I2YID0"/>
<feature type="domain" description="Exocyst complex subunit Exo70 C-terminal" evidence="5">
    <location>
        <begin position="261"/>
        <end position="613"/>
    </location>
</feature>
<dbReference type="PANTHER" id="PTHR12542">
    <property type="entry name" value="EXOCYST COMPLEX PROTEIN EXO70"/>
    <property type="match status" value="1"/>
</dbReference>
<dbReference type="InterPro" id="IPR016159">
    <property type="entry name" value="Cullin_repeat-like_dom_sf"/>
</dbReference>
<dbReference type="GO" id="GO:0005546">
    <property type="term" value="F:phosphatidylinositol-4,5-bisphosphate binding"/>
    <property type="evidence" value="ECO:0007669"/>
    <property type="project" value="InterPro"/>
</dbReference>
<keyword evidence="2 4" id="KW-0813">Transport</keyword>
<comment type="function">
    <text evidence="4">Involved in the secretory pathway as part of the exocyst complex which tethers secretory vesicles to the sites of exocytosis. Also plays a role in the assembly of the exocyst.</text>
</comment>
<dbReference type="GO" id="GO:0006887">
    <property type="term" value="P:exocytosis"/>
    <property type="evidence" value="ECO:0007669"/>
    <property type="project" value="UniProtKB-KW"/>
</dbReference>
<name>A0A8I2YID0_9AGAM</name>
<dbReference type="EMBL" id="JAGFBS010000031">
    <property type="protein sequence ID" value="KAG6371893.1"/>
    <property type="molecule type" value="Genomic_DNA"/>
</dbReference>
<evidence type="ECO:0000259" key="5">
    <source>
        <dbReference type="Pfam" id="PF03081"/>
    </source>
</evidence>
<reference evidence="6" key="1">
    <citation type="submission" date="2021-03" db="EMBL/GenBank/DDBJ databases">
        <title>Evolutionary innovations through gain and loss of genes in the ectomycorrhizal Boletales.</title>
        <authorList>
            <person name="Wu G."/>
            <person name="Miyauchi S."/>
            <person name="Morin E."/>
            <person name="Yang Z.-L."/>
            <person name="Xu J."/>
            <person name="Martin F.M."/>
        </authorList>
    </citation>
    <scope>NUCLEOTIDE SEQUENCE</scope>
    <source>
        <strain evidence="6">BR01</strain>
    </source>
</reference>
<gene>
    <name evidence="6" type="ORF">JVT61DRAFT_8899</name>
</gene>
<dbReference type="OrthoDB" id="1922221at2759"/>
<proteinExistence type="inferred from homology"/>
<dbReference type="SUPFAM" id="SSF74788">
    <property type="entry name" value="Cullin repeat-like"/>
    <property type="match status" value="1"/>
</dbReference>
<evidence type="ECO:0000256" key="3">
    <source>
        <dbReference type="ARBA" id="ARBA00022483"/>
    </source>
</evidence>
<dbReference type="Proteomes" id="UP000683000">
    <property type="component" value="Unassembled WGS sequence"/>
</dbReference>
<comment type="subcellular location">
    <subcellularLocation>
        <location evidence="4">Bud</location>
    </subcellularLocation>
    <subcellularLocation>
        <location evidence="4">Bud neck</location>
    </subcellularLocation>
</comment>
<dbReference type="PANTHER" id="PTHR12542:SF41">
    <property type="entry name" value="EXOCYST COMPLEX COMPONENT 7"/>
    <property type="match status" value="1"/>
</dbReference>
<keyword evidence="4" id="KW-0653">Protein transport</keyword>
<comment type="similarity">
    <text evidence="1 4">Belongs to the EXO70 family.</text>
</comment>
<accession>A0A8I2YID0</accession>
<protein>
    <recommendedName>
        <fullName evidence="4">Exocyst complex protein EXO70</fullName>
    </recommendedName>
</protein>
<dbReference type="GO" id="GO:0015031">
    <property type="term" value="P:protein transport"/>
    <property type="evidence" value="ECO:0007669"/>
    <property type="project" value="UniProtKB-KW"/>
</dbReference>
<comment type="caution">
    <text evidence="6">The sequence shown here is derived from an EMBL/GenBank/DDBJ whole genome shotgun (WGS) entry which is preliminary data.</text>
</comment>
<dbReference type="GO" id="GO:0000145">
    <property type="term" value="C:exocyst"/>
    <property type="evidence" value="ECO:0007669"/>
    <property type="project" value="InterPro"/>
</dbReference>
<dbReference type="InterPro" id="IPR004140">
    <property type="entry name" value="Exo70"/>
</dbReference>
<keyword evidence="3 4" id="KW-0268">Exocytosis</keyword>
<evidence type="ECO:0000313" key="7">
    <source>
        <dbReference type="Proteomes" id="UP000683000"/>
    </source>
</evidence>
<dbReference type="InterPro" id="IPR046364">
    <property type="entry name" value="Exo70_C"/>
</dbReference>
<sequence length="633" mass="70489">MKAQRLNWQVLFRARVQSKVDVRHTQLEQNLNKTHQISHRMISVLTNFDSRLVKLEKSILPLYAATQKLNHRSHNIDRALFKIDEVASSHEGIAEEEGLILRGPQAGQLEMYIDTLARLNAAIAFKSSDEDAREKARLLETGAKKLTQLYTKLVAEGSSGSPPIAGLDFTPATFPPALLASLKPLVAVLRGLPLPSTHPSHPAGQLILYTLKEAQRGYADMRGSWNRKSLEMHAKRVVDRADTLDGVIAGKEFGTWVGNLLRIAETEYSLLTDLAPLTTPSLLASTYDTLLNPLLTLFTDTLSSLTAIIKRSLHKYTFHALAAYSALSPSQSRWETIMTWRGEGRRDTNELRDGLNSVRSVCLRTFPEFLADLKLAATGPGKGGELGVSLADFTVSTVQYLDRIPEVQEAVGAALLALGDGNWKMGEGKQIGKAQKTSTIEMTEKVVLQHYTFDIVNTTVNSLTALSQTQRRGAFGSIFLLNNISYFYSRLVLKPTHPGLTELVTKPTADALTSAFRTAKAGYFDANFSPLMQALSEDREKEKIGSNAWKAATKEKFTRFFDLLEEIGDRHRIAKVLEEEEDGRKAIAEEAVKLVVPSLQRFIQKQRDKEFSKSEPLFFFLRLWGFADIPFAL</sequence>